<dbReference type="GeneID" id="84214611"/>
<dbReference type="Proteomes" id="UP001224926">
    <property type="component" value="Chromosome"/>
</dbReference>
<proteinExistence type="predicted"/>
<keyword evidence="1" id="KW-1133">Transmembrane helix</keyword>
<accession>A0AAF0P8W7</accession>
<sequence>MAGLLQRTAAGIDSLSRSVWDDSSTLEKAIVAVVLIATGLVIPVLPIVLLARYIAN</sequence>
<dbReference type="RefSeq" id="WP_162834894.1">
    <property type="nucleotide sequence ID" value="NZ_CP101873.1"/>
</dbReference>
<dbReference type="AlphaFoldDB" id="A0AAF0P8W7"/>
<evidence type="ECO:0000256" key="1">
    <source>
        <dbReference type="SAM" id="Phobius"/>
    </source>
</evidence>
<evidence type="ECO:0000313" key="3">
    <source>
        <dbReference type="Proteomes" id="UP001224926"/>
    </source>
</evidence>
<keyword evidence="1" id="KW-0812">Transmembrane</keyword>
<reference evidence="2 3" key="1">
    <citation type="submission" date="2022-07" db="EMBL/GenBank/DDBJ databases">
        <title>Two temperate virus in Haloterrigena jeotgali A29.</title>
        <authorList>
            <person name="Deng X."/>
        </authorList>
    </citation>
    <scope>NUCLEOTIDE SEQUENCE [LARGE SCALE GENOMIC DNA]</scope>
    <source>
        <strain evidence="2 3">A29</strain>
    </source>
</reference>
<name>A0AAF0P8W7_9EURY</name>
<gene>
    <name evidence="2" type="ORF">NP511_11680</name>
</gene>
<organism evidence="2 3">
    <name type="scientific">Natrinema thermotolerans</name>
    <dbReference type="NCBI Taxonomy" id="121872"/>
    <lineage>
        <taxon>Archaea</taxon>
        <taxon>Methanobacteriati</taxon>
        <taxon>Methanobacteriota</taxon>
        <taxon>Stenosarchaea group</taxon>
        <taxon>Halobacteria</taxon>
        <taxon>Halobacteriales</taxon>
        <taxon>Natrialbaceae</taxon>
        <taxon>Natrinema</taxon>
    </lineage>
</organism>
<evidence type="ECO:0000313" key="2">
    <source>
        <dbReference type="EMBL" id="WMT06044.1"/>
    </source>
</evidence>
<keyword evidence="1" id="KW-0472">Membrane</keyword>
<keyword evidence="3" id="KW-1185">Reference proteome</keyword>
<dbReference type="EMBL" id="CP101873">
    <property type="protein sequence ID" value="WMT06044.1"/>
    <property type="molecule type" value="Genomic_DNA"/>
</dbReference>
<protein>
    <submittedName>
        <fullName evidence="2">Uncharacterized protein</fullName>
    </submittedName>
</protein>
<feature type="transmembrane region" description="Helical" evidence="1">
    <location>
        <begin position="29"/>
        <end position="51"/>
    </location>
</feature>